<reference evidence="6 7" key="1">
    <citation type="submission" date="2019-09" db="EMBL/GenBank/DDBJ databases">
        <title>Bird 10,000 Genomes (B10K) Project - Family phase.</title>
        <authorList>
            <person name="Zhang G."/>
        </authorList>
    </citation>
    <scope>NUCLEOTIDE SEQUENCE [LARGE SCALE GENOMIC DNA]</scope>
    <source>
        <strain evidence="6">B10K-DU-001-57</strain>
        <tissue evidence="6">Muscle</tissue>
    </source>
</reference>
<dbReference type="OrthoDB" id="6370831at2759"/>
<keyword evidence="2" id="KW-1015">Disulfide bond</keyword>
<dbReference type="InterPro" id="IPR013106">
    <property type="entry name" value="Ig_V-set"/>
</dbReference>
<accession>A0A7K9URC4</accession>
<feature type="non-terminal residue" evidence="6">
    <location>
        <position position="343"/>
    </location>
</feature>
<dbReference type="SMART" id="SM00407">
    <property type="entry name" value="IGc1"/>
    <property type="match status" value="2"/>
</dbReference>
<dbReference type="AlphaFoldDB" id="A0A7K9URC4"/>
<dbReference type="InterPro" id="IPR003597">
    <property type="entry name" value="Ig_C1-set"/>
</dbReference>
<dbReference type="InterPro" id="IPR003599">
    <property type="entry name" value="Ig_sub"/>
</dbReference>
<protein>
    <submittedName>
        <fullName evidence="6">SIRBL protein</fullName>
    </submittedName>
</protein>
<evidence type="ECO:0000256" key="4">
    <source>
        <dbReference type="ARBA" id="ARBA00023319"/>
    </source>
</evidence>
<evidence type="ECO:0000313" key="7">
    <source>
        <dbReference type="Proteomes" id="UP000567872"/>
    </source>
</evidence>
<name>A0A7K9URC4_ANSSE</name>
<dbReference type="SUPFAM" id="SSF48726">
    <property type="entry name" value="Immunoglobulin"/>
    <property type="match status" value="3"/>
</dbReference>
<feature type="domain" description="Ig-like" evidence="5">
    <location>
        <begin position="122"/>
        <end position="214"/>
    </location>
</feature>
<keyword evidence="3" id="KW-0325">Glycoprotein</keyword>
<organism evidence="6 7">
    <name type="scientific">Anseranas semipalmata</name>
    <name type="common">Magpie goose</name>
    <name type="synonym">Anas semipalmata</name>
    <dbReference type="NCBI Taxonomy" id="8851"/>
    <lineage>
        <taxon>Eukaryota</taxon>
        <taxon>Metazoa</taxon>
        <taxon>Chordata</taxon>
        <taxon>Craniata</taxon>
        <taxon>Vertebrata</taxon>
        <taxon>Euteleostomi</taxon>
        <taxon>Archelosauria</taxon>
        <taxon>Archosauria</taxon>
        <taxon>Dinosauria</taxon>
        <taxon>Saurischia</taxon>
        <taxon>Theropoda</taxon>
        <taxon>Coelurosauria</taxon>
        <taxon>Aves</taxon>
        <taxon>Neognathae</taxon>
        <taxon>Galloanserae</taxon>
        <taxon>Anseriformes</taxon>
        <taxon>Anseranatidae</taxon>
        <taxon>Anseranas</taxon>
    </lineage>
</organism>
<dbReference type="InterPro" id="IPR003006">
    <property type="entry name" value="Ig/MHC_CS"/>
</dbReference>
<dbReference type="Proteomes" id="UP000567872">
    <property type="component" value="Unassembled WGS sequence"/>
</dbReference>
<dbReference type="SMART" id="SM00409">
    <property type="entry name" value="IG"/>
    <property type="match status" value="3"/>
</dbReference>
<dbReference type="Pfam" id="PF07686">
    <property type="entry name" value="V-set"/>
    <property type="match status" value="1"/>
</dbReference>
<dbReference type="Pfam" id="PF07654">
    <property type="entry name" value="C1-set"/>
    <property type="match status" value="2"/>
</dbReference>
<feature type="domain" description="Ig-like" evidence="5">
    <location>
        <begin position="227"/>
        <end position="318"/>
    </location>
</feature>
<dbReference type="FunFam" id="2.60.40.10:FF:000295">
    <property type="entry name" value="Tyrosine-protein phosphatase non-receptor type substrate 1"/>
    <property type="match status" value="1"/>
</dbReference>
<keyword evidence="4" id="KW-0393">Immunoglobulin domain</keyword>
<evidence type="ECO:0000259" key="5">
    <source>
        <dbReference type="PROSITE" id="PS50835"/>
    </source>
</evidence>
<dbReference type="PROSITE" id="PS50835">
    <property type="entry name" value="IG_LIKE"/>
    <property type="match status" value="3"/>
</dbReference>
<keyword evidence="7" id="KW-1185">Reference proteome</keyword>
<gene>
    <name evidence="6" type="primary">Sirpb1</name>
    <name evidence="6" type="ORF">ANSSEM_R09732</name>
</gene>
<dbReference type="PROSITE" id="PS00290">
    <property type="entry name" value="IG_MHC"/>
    <property type="match status" value="1"/>
</dbReference>
<dbReference type="InterPro" id="IPR036179">
    <property type="entry name" value="Ig-like_dom_sf"/>
</dbReference>
<evidence type="ECO:0000256" key="3">
    <source>
        <dbReference type="ARBA" id="ARBA00023180"/>
    </source>
</evidence>
<feature type="non-terminal residue" evidence="6">
    <location>
        <position position="1"/>
    </location>
</feature>
<feature type="domain" description="Ig-like" evidence="5">
    <location>
        <begin position="2"/>
        <end position="95"/>
    </location>
</feature>
<dbReference type="InterPro" id="IPR013783">
    <property type="entry name" value="Ig-like_fold"/>
</dbReference>
<dbReference type="SMART" id="SM00406">
    <property type="entry name" value="IGv"/>
    <property type="match status" value="1"/>
</dbReference>
<sequence>SPGVGAQAGGDFKLRQPQKEISVTAGETLTLNCTVSGTGPLGPVKWLKGWGSGSEIIYDQRGSSPRVTRAVDKSNTDFTILISDVRREDAGTYYCVKFRKAEVNDKLFQHGNGTVVSVQARPSNPVVSGPSRRAGPGQSVPFTCRAGGFFPRDIDVKWLKDRAPVEAQQTSVTPGPSNSSYNMSSTVMVTLRKDDVRSELTCEVRHATLTAPLTETYQLGRALRVPPNMDVVAELPGPVEVNKMVNFTCHVQEFYPEDVTVTWLENGTEMNAGSTPQLTETAQGLFKLRSTVAVEAVEEKNGSTFTCRVVHDGQDPISRMAMLRVAAPAQQGSSGSSNGDNSA</sequence>
<dbReference type="Gene3D" id="2.60.40.10">
    <property type="entry name" value="Immunoglobulins"/>
    <property type="match status" value="3"/>
</dbReference>
<evidence type="ECO:0000256" key="1">
    <source>
        <dbReference type="ARBA" id="ARBA00022729"/>
    </source>
</evidence>
<dbReference type="PANTHER" id="PTHR19971">
    <property type="entry name" value="SIGNAL-REGULATORY PROTEIN BETA"/>
    <property type="match status" value="1"/>
</dbReference>
<keyword evidence="1" id="KW-0732">Signal</keyword>
<evidence type="ECO:0000256" key="2">
    <source>
        <dbReference type="ARBA" id="ARBA00023157"/>
    </source>
</evidence>
<evidence type="ECO:0000313" key="6">
    <source>
        <dbReference type="EMBL" id="NXI63092.1"/>
    </source>
</evidence>
<proteinExistence type="predicted"/>
<comment type="caution">
    <text evidence="6">The sequence shown here is derived from an EMBL/GenBank/DDBJ whole genome shotgun (WGS) entry which is preliminary data.</text>
</comment>
<dbReference type="InterPro" id="IPR051755">
    <property type="entry name" value="Ig-like_CS_Receptor"/>
</dbReference>
<dbReference type="EMBL" id="VXAA01001041">
    <property type="protein sequence ID" value="NXI63092.1"/>
    <property type="molecule type" value="Genomic_DNA"/>
</dbReference>
<dbReference type="InterPro" id="IPR007110">
    <property type="entry name" value="Ig-like_dom"/>
</dbReference>